<proteinExistence type="predicted"/>
<evidence type="ECO:0000256" key="1">
    <source>
        <dbReference type="SAM" id="SignalP"/>
    </source>
</evidence>
<dbReference type="NCBIfam" id="TIGR02595">
    <property type="entry name" value="PEP_CTERM"/>
    <property type="match status" value="1"/>
</dbReference>
<dbReference type="InterPro" id="IPR022562">
    <property type="entry name" value="DUF3466"/>
</dbReference>
<accession>A0A517N376</accession>
<dbReference type="OrthoDB" id="8333609at2"/>
<sequence length="463" mass="47649" precursor="true">MPRHTVQLLAVLLGMSLHQFATAAPLYKIRDLTPDGYSTSVAYDINSSGDAVGVAGTFASGSLEEAYFLYDHSEETSTVFGVGAVVPHGSFTGSGFREAAINDSGQIAGTARFIGGSPQLRGFIYSGGASGSFTNLGVLPGATATGIRPASDALDINSSGIATGTATSGAGTINNEGDNLDVYKSTASPIVDIDGDITVVTRGDRGRAINDAGLVAGSNESSRATLFDGPMETILLAGTPYASEASVAMDLNDSGMVAGSAIASNDAFIYDSSDSSVTVIPQIGTGNRMNAKAINEEGDVVGHGDRDGGLSGQARGYVYLGEDATSYILEDHILDKTVPAVPGLGDWGTLRTGWGINDSGWIVGNGERRFTGASFPTGRAYLLIPTVVPPNGDINDDGQYTGADFLEWQRGVDTGLYDADDLADWAANYGTTSLQVSIGNVPEPSAAVLLMLAGVAALTVRRS</sequence>
<keyword evidence="3" id="KW-1185">Reference proteome</keyword>
<dbReference type="AlphaFoldDB" id="A0A517N376"/>
<dbReference type="InterPro" id="IPR013424">
    <property type="entry name" value="Ice-binding_C"/>
</dbReference>
<dbReference type="EMBL" id="CP036263">
    <property type="protein sequence ID" value="QDT01599.1"/>
    <property type="molecule type" value="Genomic_DNA"/>
</dbReference>
<feature type="signal peptide" evidence="1">
    <location>
        <begin position="1"/>
        <end position="23"/>
    </location>
</feature>
<protein>
    <recommendedName>
        <fullName evidence="4">PEP-CTERM protein-sorting domain-containing protein</fullName>
    </recommendedName>
</protein>
<gene>
    <name evidence="2" type="ORF">HG15A2_49460</name>
</gene>
<evidence type="ECO:0000313" key="2">
    <source>
        <dbReference type="EMBL" id="QDT01599.1"/>
    </source>
</evidence>
<dbReference type="Proteomes" id="UP000319852">
    <property type="component" value="Chromosome"/>
</dbReference>
<evidence type="ECO:0000313" key="3">
    <source>
        <dbReference type="Proteomes" id="UP000319852"/>
    </source>
</evidence>
<dbReference type="KEGG" id="amob:HG15A2_49460"/>
<feature type="chain" id="PRO_5022100582" description="PEP-CTERM protein-sorting domain-containing protein" evidence="1">
    <location>
        <begin position="24"/>
        <end position="463"/>
    </location>
</feature>
<dbReference type="Pfam" id="PF11949">
    <property type="entry name" value="DUF3466"/>
    <property type="match status" value="1"/>
</dbReference>
<name>A0A517N376_9BACT</name>
<dbReference type="RefSeq" id="WP_145063817.1">
    <property type="nucleotide sequence ID" value="NZ_CP036263.1"/>
</dbReference>
<evidence type="ECO:0008006" key="4">
    <source>
        <dbReference type="Google" id="ProtNLM"/>
    </source>
</evidence>
<keyword evidence="1" id="KW-0732">Signal</keyword>
<reference evidence="2 3" key="1">
    <citation type="submission" date="2019-02" db="EMBL/GenBank/DDBJ databases">
        <title>Deep-cultivation of Planctomycetes and their phenomic and genomic characterization uncovers novel biology.</title>
        <authorList>
            <person name="Wiegand S."/>
            <person name="Jogler M."/>
            <person name="Boedeker C."/>
            <person name="Pinto D."/>
            <person name="Vollmers J."/>
            <person name="Rivas-Marin E."/>
            <person name="Kohn T."/>
            <person name="Peeters S.H."/>
            <person name="Heuer A."/>
            <person name="Rast P."/>
            <person name="Oberbeckmann S."/>
            <person name="Bunk B."/>
            <person name="Jeske O."/>
            <person name="Meyerdierks A."/>
            <person name="Storesund J.E."/>
            <person name="Kallscheuer N."/>
            <person name="Luecker S."/>
            <person name="Lage O.M."/>
            <person name="Pohl T."/>
            <person name="Merkel B.J."/>
            <person name="Hornburger P."/>
            <person name="Mueller R.-W."/>
            <person name="Bruemmer F."/>
            <person name="Labrenz M."/>
            <person name="Spormann A.M."/>
            <person name="Op den Camp H."/>
            <person name="Overmann J."/>
            <person name="Amann R."/>
            <person name="Jetten M.S.M."/>
            <person name="Mascher T."/>
            <person name="Medema M.H."/>
            <person name="Devos D.P."/>
            <person name="Kaster A.-K."/>
            <person name="Ovreas L."/>
            <person name="Rohde M."/>
            <person name="Galperin M.Y."/>
            <person name="Jogler C."/>
        </authorList>
    </citation>
    <scope>NUCLEOTIDE SEQUENCE [LARGE SCALE GENOMIC DNA]</scope>
    <source>
        <strain evidence="2 3">HG15A2</strain>
    </source>
</reference>
<organism evidence="2 3">
    <name type="scientific">Adhaeretor mobilis</name>
    <dbReference type="NCBI Taxonomy" id="1930276"/>
    <lineage>
        <taxon>Bacteria</taxon>
        <taxon>Pseudomonadati</taxon>
        <taxon>Planctomycetota</taxon>
        <taxon>Planctomycetia</taxon>
        <taxon>Pirellulales</taxon>
        <taxon>Lacipirellulaceae</taxon>
        <taxon>Adhaeretor</taxon>
    </lineage>
</organism>